<feature type="domain" description="Rad50/SbcC-type AAA" evidence="3">
    <location>
        <begin position="4"/>
        <end position="49"/>
    </location>
</feature>
<dbReference type="Pfam" id="PF13304">
    <property type="entry name" value="AAA_21"/>
    <property type="match status" value="1"/>
</dbReference>
<dbReference type="GO" id="GO:0016887">
    <property type="term" value="F:ATP hydrolysis activity"/>
    <property type="evidence" value="ECO:0007669"/>
    <property type="project" value="InterPro"/>
</dbReference>
<dbReference type="EMBL" id="JELX01002737">
    <property type="protein sequence ID" value="KYF54433.1"/>
    <property type="molecule type" value="Genomic_DNA"/>
</dbReference>
<dbReference type="Pfam" id="PF13476">
    <property type="entry name" value="AAA_23"/>
    <property type="match status" value="1"/>
</dbReference>
<evidence type="ECO:0008006" key="6">
    <source>
        <dbReference type="Google" id="ProtNLM"/>
    </source>
</evidence>
<name>A0A150PFG0_SORCE</name>
<comment type="caution">
    <text evidence="4">The sequence shown here is derived from an EMBL/GenBank/DDBJ whole genome shotgun (WGS) entry which is preliminary data.</text>
</comment>
<dbReference type="InterPro" id="IPR003959">
    <property type="entry name" value="ATPase_AAA_core"/>
</dbReference>
<gene>
    <name evidence="4" type="ORF">BE04_50455</name>
</gene>
<protein>
    <recommendedName>
        <fullName evidence="6">ATPase AAA-type core domain-containing protein</fullName>
    </recommendedName>
</protein>
<feature type="domain" description="ATPase AAA-type core" evidence="2">
    <location>
        <begin position="244"/>
        <end position="336"/>
    </location>
</feature>
<dbReference type="Proteomes" id="UP000075604">
    <property type="component" value="Unassembled WGS sequence"/>
</dbReference>
<dbReference type="InterPro" id="IPR038729">
    <property type="entry name" value="Rad50/SbcC_AAA"/>
</dbReference>
<sequence length="446" mass="50209">MLRSLHLEGVGPADRLDLELGERLNVLTGDNGLGKSFVLEVAWWALTGTWTDRPVLPQPGKEEGARIAGEAEPGTTRHQFEGKYDRLAQQWSDRFERHMGRSWTDTPSGAVISSWVRGLVPVLHVRTNGACSVWDPCRNIPSLGSALYRLSSSPSPDPQPYLFEERQLWDGLVHEGRPVCNGLVQDWVTWQLEAADGDEAHPFQLLCRVLQQLSHPEETMTPGKPVRLYLDDVRKFPTIELPYGTIPIVHASAGMKRILALSYLVAWSWSEHMQASRLIGWKPSDRIVLLMEEPETHLHPKWQRHIVPALLGALSGLSPSMRPQVLLTTHSPLVLASMEPHFKPARDKLFVFELDGADVTVRELPWAKRGDAIGWLTSPVFGLEQARSIEAERAVEAAEAFMRGETGALPEGLRSEDAIHRELVRLLPDQDRFWPRWIVRRERAGA</sequence>
<dbReference type="InterPro" id="IPR027417">
    <property type="entry name" value="P-loop_NTPase"/>
</dbReference>
<dbReference type="InterPro" id="IPR051396">
    <property type="entry name" value="Bact_Antivir_Def_Nuclease"/>
</dbReference>
<evidence type="ECO:0000256" key="1">
    <source>
        <dbReference type="SAM" id="MobiDB-lite"/>
    </source>
</evidence>
<feature type="region of interest" description="Disordered" evidence="1">
    <location>
        <begin position="55"/>
        <end position="75"/>
    </location>
</feature>
<evidence type="ECO:0000259" key="3">
    <source>
        <dbReference type="Pfam" id="PF13476"/>
    </source>
</evidence>
<dbReference type="SUPFAM" id="SSF52540">
    <property type="entry name" value="P-loop containing nucleoside triphosphate hydrolases"/>
    <property type="match status" value="1"/>
</dbReference>
<dbReference type="AlphaFoldDB" id="A0A150PFG0"/>
<dbReference type="PANTHER" id="PTHR43581">
    <property type="entry name" value="ATP/GTP PHOSPHATASE"/>
    <property type="match status" value="1"/>
</dbReference>
<evidence type="ECO:0000313" key="5">
    <source>
        <dbReference type="Proteomes" id="UP000075604"/>
    </source>
</evidence>
<evidence type="ECO:0000313" key="4">
    <source>
        <dbReference type="EMBL" id="KYF54433.1"/>
    </source>
</evidence>
<dbReference type="PANTHER" id="PTHR43581:SF2">
    <property type="entry name" value="EXCINUCLEASE ATPASE SUBUNIT"/>
    <property type="match status" value="1"/>
</dbReference>
<accession>A0A150PFG0</accession>
<proteinExistence type="predicted"/>
<dbReference type="GO" id="GO:0006302">
    <property type="term" value="P:double-strand break repair"/>
    <property type="evidence" value="ECO:0007669"/>
    <property type="project" value="InterPro"/>
</dbReference>
<reference evidence="4 5" key="1">
    <citation type="submission" date="2014-02" db="EMBL/GenBank/DDBJ databases">
        <title>The small core and large imbalanced accessory genome model reveals a collaborative survival strategy of Sorangium cellulosum strains in nature.</title>
        <authorList>
            <person name="Han K."/>
            <person name="Peng R."/>
            <person name="Blom J."/>
            <person name="Li Y.-Z."/>
        </authorList>
    </citation>
    <scope>NUCLEOTIDE SEQUENCE [LARGE SCALE GENOMIC DNA]</scope>
    <source>
        <strain evidence="4 5">So0157-18</strain>
    </source>
</reference>
<evidence type="ECO:0000259" key="2">
    <source>
        <dbReference type="Pfam" id="PF13304"/>
    </source>
</evidence>
<dbReference type="GO" id="GO:0005524">
    <property type="term" value="F:ATP binding"/>
    <property type="evidence" value="ECO:0007669"/>
    <property type="project" value="InterPro"/>
</dbReference>
<organism evidence="4 5">
    <name type="scientific">Sorangium cellulosum</name>
    <name type="common">Polyangium cellulosum</name>
    <dbReference type="NCBI Taxonomy" id="56"/>
    <lineage>
        <taxon>Bacteria</taxon>
        <taxon>Pseudomonadati</taxon>
        <taxon>Myxococcota</taxon>
        <taxon>Polyangia</taxon>
        <taxon>Polyangiales</taxon>
        <taxon>Polyangiaceae</taxon>
        <taxon>Sorangium</taxon>
    </lineage>
</organism>
<dbReference type="Gene3D" id="3.40.50.300">
    <property type="entry name" value="P-loop containing nucleotide triphosphate hydrolases"/>
    <property type="match status" value="2"/>
</dbReference>